<name>A0A0B6ZKT4_9EUPU</name>
<reference evidence="1" key="1">
    <citation type="submission" date="2014-12" db="EMBL/GenBank/DDBJ databases">
        <title>Insight into the proteome of Arion vulgaris.</title>
        <authorList>
            <person name="Aradska J."/>
            <person name="Bulat T."/>
            <person name="Smidak R."/>
            <person name="Sarate P."/>
            <person name="Gangsoo J."/>
            <person name="Sialana F."/>
            <person name="Bilban M."/>
            <person name="Lubec G."/>
        </authorList>
    </citation>
    <scope>NUCLEOTIDE SEQUENCE</scope>
    <source>
        <tissue evidence="1">Skin</tissue>
    </source>
</reference>
<organism evidence="1">
    <name type="scientific">Arion vulgaris</name>
    <dbReference type="NCBI Taxonomy" id="1028688"/>
    <lineage>
        <taxon>Eukaryota</taxon>
        <taxon>Metazoa</taxon>
        <taxon>Spiralia</taxon>
        <taxon>Lophotrochozoa</taxon>
        <taxon>Mollusca</taxon>
        <taxon>Gastropoda</taxon>
        <taxon>Heterobranchia</taxon>
        <taxon>Euthyneura</taxon>
        <taxon>Panpulmonata</taxon>
        <taxon>Eupulmonata</taxon>
        <taxon>Stylommatophora</taxon>
        <taxon>Helicina</taxon>
        <taxon>Arionoidea</taxon>
        <taxon>Arionidae</taxon>
        <taxon>Arion</taxon>
    </lineage>
</organism>
<accession>A0A0B6ZKT4</accession>
<sequence length="51" mass="5521">MYYAEPCEHPIADATESIVTRLSPLIISSTCCMDTSVGISTGRQDRISSTI</sequence>
<dbReference type="EMBL" id="HACG01022273">
    <property type="protein sequence ID" value="CEK69138.1"/>
    <property type="molecule type" value="Transcribed_RNA"/>
</dbReference>
<gene>
    <name evidence="1" type="primary">ORF69087</name>
</gene>
<feature type="non-terminal residue" evidence="1">
    <location>
        <position position="51"/>
    </location>
</feature>
<evidence type="ECO:0000313" key="1">
    <source>
        <dbReference type="EMBL" id="CEK69138.1"/>
    </source>
</evidence>
<protein>
    <submittedName>
        <fullName evidence="1">Uncharacterized protein</fullName>
    </submittedName>
</protein>
<proteinExistence type="predicted"/>
<dbReference type="AlphaFoldDB" id="A0A0B6ZKT4"/>